<dbReference type="Proteomes" id="UP000821845">
    <property type="component" value="Chromosome 5"/>
</dbReference>
<keyword evidence="2" id="KW-1185">Reference proteome</keyword>
<evidence type="ECO:0000313" key="2">
    <source>
        <dbReference type="Proteomes" id="UP000821845"/>
    </source>
</evidence>
<organism evidence="1 2">
    <name type="scientific">Hyalomma asiaticum</name>
    <name type="common">Tick</name>
    <dbReference type="NCBI Taxonomy" id="266040"/>
    <lineage>
        <taxon>Eukaryota</taxon>
        <taxon>Metazoa</taxon>
        <taxon>Ecdysozoa</taxon>
        <taxon>Arthropoda</taxon>
        <taxon>Chelicerata</taxon>
        <taxon>Arachnida</taxon>
        <taxon>Acari</taxon>
        <taxon>Parasitiformes</taxon>
        <taxon>Ixodida</taxon>
        <taxon>Ixodoidea</taxon>
        <taxon>Ixodidae</taxon>
        <taxon>Hyalomminae</taxon>
        <taxon>Hyalomma</taxon>
    </lineage>
</organism>
<proteinExistence type="predicted"/>
<protein>
    <submittedName>
        <fullName evidence="1">Uncharacterized protein</fullName>
    </submittedName>
</protein>
<comment type="caution">
    <text evidence="1">The sequence shown here is derived from an EMBL/GenBank/DDBJ whole genome shotgun (WGS) entry which is preliminary data.</text>
</comment>
<evidence type="ECO:0000313" key="1">
    <source>
        <dbReference type="EMBL" id="KAH6930164.1"/>
    </source>
</evidence>
<dbReference type="EMBL" id="CM023485">
    <property type="protein sequence ID" value="KAH6930164.1"/>
    <property type="molecule type" value="Genomic_DNA"/>
</dbReference>
<gene>
    <name evidence="1" type="ORF">HPB50_011266</name>
</gene>
<reference evidence="1" key="1">
    <citation type="submission" date="2020-05" db="EMBL/GenBank/DDBJ databases">
        <title>Large-scale comparative analyses of tick genomes elucidate their genetic diversity and vector capacities.</title>
        <authorList>
            <person name="Jia N."/>
            <person name="Wang J."/>
            <person name="Shi W."/>
            <person name="Du L."/>
            <person name="Sun Y."/>
            <person name="Zhan W."/>
            <person name="Jiang J."/>
            <person name="Wang Q."/>
            <person name="Zhang B."/>
            <person name="Ji P."/>
            <person name="Sakyi L.B."/>
            <person name="Cui X."/>
            <person name="Yuan T."/>
            <person name="Jiang B."/>
            <person name="Yang W."/>
            <person name="Lam T.T.-Y."/>
            <person name="Chang Q."/>
            <person name="Ding S."/>
            <person name="Wang X."/>
            <person name="Zhu J."/>
            <person name="Ruan X."/>
            <person name="Zhao L."/>
            <person name="Wei J."/>
            <person name="Que T."/>
            <person name="Du C."/>
            <person name="Cheng J."/>
            <person name="Dai P."/>
            <person name="Han X."/>
            <person name="Huang E."/>
            <person name="Gao Y."/>
            <person name="Liu J."/>
            <person name="Shao H."/>
            <person name="Ye R."/>
            <person name="Li L."/>
            <person name="Wei W."/>
            <person name="Wang X."/>
            <person name="Wang C."/>
            <person name="Yang T."/>
            <person name="Huo Q."/>
            <person name="Li W."/>
            <person name="Guo W."/>
            <person name="Chen H."/>
            <person name="Zhou L."/>
            <person name="Ni X."/>
            <person name="Tian J."/>
            <person name="Zhou Y."/>
            <person name="Sheng Y."/>
            <person name="Liu T."/>
            <person name="Pan Y."/>
            <person name="Xia L."/>
            <person name="Li J."/>
            <person name="Zhao F."/>
            <person name="Cao W."/>
        </authorList>
    </citation>
    <scope>NUCLEOTIDE SEQUENCE</scope>
    <source>
        <strain evidence="1">Hyas-2018</strain>
    </source>
</reference>
<accession>A0ACB7S8E3</accession>
<name>A0ACB7S8E3_HYAAI</name>
<sequence>MRTDGSMSRIEDAARTPPRSQQRRRAHKLRRAEAAVALLGYRPDVCPSPDVRLWLICGLKNSSNGHQCTPKNKRRMRPCSGRKKGVTPADPVTIGLYHGRGERRRSVEIEIPFDGRTWETEWATQGHVFWHSRGRRVFRDPYPSLDAREESLTPPCRREWKNWTGRIKNLRSAGQGQKAERNLSDEN</sequence>